<feature type="region of interest" description="Disordered" evidence="1">
    <location>
        <begin position="982"/>
        <end position="1031"/>
    </location>
</feature>
<feature type="compositionally biased region" description="Low complexity" evidence="1">
    <location>
        <begin position="720"/>
        <end position="730"/>
    </location>
</feature>
<sequence length="1283" mass="141699">MATKRGPSAGPIIREGGGATAGRRLMHAQPHRGGVINPNPVIAATKAAGKAASNQAEALAKIHERMRQQQEHREPTIAELSAPKSKQPRNGGMSTKEIIQARLEEKSREKQKHKGEEEKSVAETLAWVRAKSAERRGKKLLAQFGAGAEGKENEANPNSFVDGGVGPLSVEASPPRGSVDVAASIARGQQILKAAEGNMTAFEKYMTDMKNNKQASKVEFQEAPEMSAAEPLPLVSKSTPVSPERQDKDKYVLKNARTHNANSSLIYQKMATVPFDPEAFRGSAMSDRLQSKFKEMVPSVNLDERVAGDVEPSVPVFRTSPRPRTGEQEEQEEPLLESPTSNGPRVGHGKVTVMPSRKKSQESVEEEEMLLQMKKLKADARRRTAFQAQQKQAEFRAKMMSDDLLDEENKRRKVDFEILIREGEEMKRMEEEAAERRRRGGRAKAKAKEKEKEKEKAEMEKEGEEKQKKVTVVQPFDPDTQLEGVRRAKEAAEKREHDIEEAEHEAAEKRNFKARPLPGGVQVQSNIHAMTEAQKRKEVKRGGRGRKGSRGRNNKPPGPQRMDAADLFRRLDGGGAGFLEDFGADEHAAQEPTIELSAAEIKKRKEERKQKRMQEKMARDQEGILTLQEEIERLEQKLGKGKFAAKKEKTEHTEDDDDEDEEVDDYLDAISGAGKMLKQQFGAGGDSSDTDSDDGEELIAAKRPATFLTGTNIIDDDDSSSCSSASSVSSDESDGGPMLTIKPPPPSKKEADAGPASEVYRRQEKWLAEKERKRKALIAEKEKKAMEGFTGKPEVGSAKESWARAKAAHNAELAKARAMEENKVKEKEGKERAEERRKQRELDGLRAQIRYKKKLRRMKVDKDKQRESLEKLAKPKNARSAAAELGIKDEGDLEAHRMREKLKEGRREEQEGEDSAVGGDDGFGDMDEKQYIKVMKALGLDPGITAKKKKKGAGGGGGGGKVDKATRAARKEIMSMDIKPLDIDENSFEPHGAGTSSLVNVGSVVGGGGGGQNNNAAEELSPNGNRTDFRNADFNNDASVIKEIDDVFAELESDKWGTAVAGAGGEEEEEGDEDWEEGGEGEGEGEEEYQFEESADEDGEVDEVYEEQEEGNGQERKWSFSGHTNNEGILSHAASALDAAEAALGGLLGGGTGGGDGMAVKDVEKLFTDAIDVRLEPYEKFERGQCAFFDRSSSEDKGRFRVRDARDYDPSSMRRKEDSDRGVSLLVGQKQGAGDGSPEQAITILFDRKFFDEEMAEAWWKENRHRFLSEEKFASGGDRDREY</sequence>
<feature type="compositionally biased region" description="Basic residues" evidence="1">
    <location>
        <begin position="537"/>
        <end position="553"/>
    </location>
</feature>
<feature type="compositionally biased region" description="Basic and acidic residues" evidence="1">
    <location>
        <begin position="600"/>
        <end position="621"/>
    </location>
</feature>
<feature type="compositionally biased region" description="Basic and acidic residues" evidence="1">
    <location>
        <begin position="858"/>
        <end position="873"/>
    </location>
</feature>
<feature type="region of interest" description="Disordered" evidence="1">
    <location>
        <begin position="585"/>
        <end position="621"/>
    </location>
</feature>
<proteinExistence type="predicted"/>
<feature type="compositionally biased region" description="Basic and acidic residues" evidence="1">
    <location>
        <begin position="812"/>
        <end position="844"/>
    </location>
</feature>
<feature type="region of interest" description="Disordered" evidence="1">
    <location>
        <begin position="428"/>
        <end position="565"/>
    </location>
</feature>
<keyword evidence="3" id="KW-1185">Reference proteome</keyword>
<feature type="compositionally biased region" description="Basic and acidic residues" evidence="1">
    <location>
        <begin position="886"/>
        <end position="909"/>
    </location>
</feature>
<accession>A0A9W7BC40</accession>
<protein>
    <submittedName>
        <fullName evidence="2">Uncharacterized protein</fullName>
    </submittedName>
</protein>
<name>A0A9W7BC40_9STRA</name>
<feature type="region of interest" description="Disordered" evidence="1">
    <location>
        <begin position="64"/>
        <end position="121"/>
    </location>
</feature>
<feature type="compositionally biased region" description="Acidic residues" evidence="1">
    <location>
        <begin position="1065"/>
        <end position="1112"/>
    </location>
</feature>
<gene>
    <name evidence="2" type="ORF">TrST_g11216</name>
</gene>
<feature type="region of interest" description="Disordered" evidence="1">
    <location>
        <begin position="638"/>
        <end position="766"/>
    </location>
</feature>
<feature type="compositionally biased region" description="Basic and acidic residues" evidence="1">
    <location>
        <begin position="102"/>
        <end position="121"/>
    </location>
</feature>
<feature type="compositionally biased region" description="Acidic residues" evidence="1">
    <location>
        <begin position="688"/>
        <end position="697"/>
    </location>
</feature>
<evidence type="ECO:0000313" key="3">
    <source>
        <dbReference type="Proteomes" id="UP001165085"/>
    </source>
</evidence>
<organism evidence="2 3">
    <name type="scientific">Triparma strigata</name>
    <dbReference type="NCBI Taxonomy" id="1606541"/>
    <lineage>
        <taxon>Eukaryota</taxon>
        <taxon>Sar</taxon>
        <taxon>Stramenopiles</taxon>
        <taxon>Ochrophyta</taxon>
        <taxon>Bolidophyceae</taxon>
        <taxon>Parmales</taxon>
        <taxon>Triparmaceae</taxon>
        <taxon>Triparma</taxon>
    </lineage>
</organism>
<evidence type="ECO:0000256" key="1">
    <source>
        <dbReference type="SAM" id="MobiDB-lite"/>
    </source>
</evidence>
<feature type="compositionally biased region" description="Basic and acidic residues" evidence="1">
    <location>
        <begin position="446"/>
        <end position="468"/>
    </location>
</feature>
<dbReference type="OrthoDB" id="201969at2759"/>
<feature type="compositionally biased region" description="Basic residues" evidence="1">
    <location>
        <begin position="436"/>
        <end position="445"/>
    </location>
</feature>
<dbReference type="EMBL" id="BRXY01000289">
    <property type="protein sequence ID" value="GMH84038.1"/>
    <property type="molecule type" value="Genomic_DNA"/>
</dbReference>
<comment type="caution">
    <text evidence="2">The sequence shown here is derived from an EMBL/GenBank/DDBJ whole genome shotgun (WGS) entry which is preliminary data.</text>
</comment>
<feature type="compositionally biased region" description="Basic and acidic residues" evidence="1">
    <location>
        <begin position="1193"/>
        <end position="1221"/>
    </location>
</feature>
<feature type="compositionally biased region" description="Basic and acidic residues" evidence="1">
    <location>
        <begin position="64"/>
        <end position="76"/>
    </location>
</feature>
<dbReference type="Proteomes" id="UP001165085">
    <property type="component" value="Unassembled WGS sequence"/>
</dbReference>
<feature type="region of interest" description="Disordered" evidence="1">
    <location>
        <begin position="1"/>
        <end position="20"/>
    </location>
</feature>
<feature type="region of interest" description="Disordered" evidence="1">
    <location>
        <begin position="1056"/>
        <end position="1125"/>
    </location>
</feature>
<feature type="region of interest" description="Disordered" evidence="1">
    <location>
        <begin position="789"/>
        <end position="926"/>
    </location>
</feature>
<feature type="compositionally biased region" description="Basic and acidic residues" evidence="1">
    <location>
        <begin position="484"/>
        <end position="511"/>
    </location>
</feature>
<feature type="region of interest" description="Disordered" evidence="1">
    <location>
        <begin position="943"/>
        <end position="964"/>
    </location>
</feature>
<feature type="region of interest" description="Disordered" evidence="1">
    <location>
        <begin position="224"/>
        <end position="247"/>
    </location>
</feature>
<evidence type="ECO:0000313" key="2">
    <source>
        <dbReference type="EMBL" id="GMH84038.1"/>
    </source>
</evidence>
<feature type="compositionally biased region" description="Acidic residues" evidence="1">
    <location>
        <begin position="653"/>
        <end position="667"/>
    </location>
</feature>
<feature type="region of interest" description="Disordered" evidence="1">
    <location>
        <begin position="147"/>
        <end position="172"/>
    </location>
</feature>
<feature type="region of interest" description="Disordered" evidence="1">
    <location>
        <begin position="311"/>
        <end position="368"/>
    </location>
</feature>
<reference evidence="3" key="1">
    <citation type="journal article" date="2023" name="Commun. Biol.">
        <title>Genome analysis of Parmales, the sister group of diatoms, reveals the evolutionary specialization of diatoms from phago-mixotrophs to photoautotrophs.</title>
        <authorList>
            <person name="Ban H."/>
            <person name="Sato S."/>
            <person name="Yoshikawa S."/>
            <person name="Yamada K."/>
            <person name="Nakamura Y."/>
            <person name="Ichinomiya M."/>
            <person name="Sato N."/>
            <person name="Blanc-Mathieu R."/>
            <person name="Endo H."/>
            <person name="Kuwata A."/>
            <person name="Ogata H."/>
        </authorList>
    </citation>
    <scope>NUCLEOTIDE SEQUENCE [LARGE SCALE GENOMIC DNA]</scope>
    <source>
        <strain evidence="3">NIES 3701</strain>
    </source>
</reference>
<feature type="region of interest" description="Disordered" evidence="1">
    <location>
        <begin position="1193"/>
        <end position="1239"/>
    </location>
</feature>